<dbReference type="CDD" id="cd12885">
    <property type="entry name" value="SPRY_RanBP_like"/>
    <property type="match status" value="1"/>
</dbReference>
<proteinExistence type="predicted"/>
<sequence length="1610" mass="175467">MVSCTDSPKADQSSVSDEGTVAGDEDAQARTKLPELGEYRYGRVKPSLLGFRNASGFTGGLVGQKMSESLCKLVESDPRFMETVVIFSQKLISCASFQRDTPKADRTKNLTLNLLTDMLWSVLVQVWDSESIDWRRRDGFEDINDGYGGIMQVSESDPYLPTMSRNSRMEVQRGGRGGGGAQQLVSSYHSGAWAAGGQPARTGTGRPGQGGGHHATIDSSGGRARHGGAQPPVGHGNGRGRPGAVPAGRTDDGRGRAGVVQSGRAENGRSAPGGAVQARDDISEGRPNGGGTNNRGKAEIGRKKSLVFARNQSAGEGRAPKGTAAAAATTVPSGARRSTAFGGAGGLTEFTDLGGGLKAVPQVQGEGQQTSIEKQLTAKMVYLRNQYWTEITELRDKMRNMAPYMTEAVNECLFNEEPRYTFEPEEFMAEHHVEYLEAVIREKTKLVATKCSAAAKLQIDKTVGLLRDTRADLVKVQKEVADYEATNEALQRKINILKSQLKSQRTNAAKGGSGAGAAGAQEAAETESVSAAADGEEMDPVERLMQAEDRIAELQLIVNRLEQEKFLAEGDAEAQMMLMNGAAAVGSQAQAAEVARLEEELQAAQSDAAKWQKAYEASDFKLKLATEDLDSLQTKYESGVGGLEGHCKKLESELAAAKKSLEEASKAVTGRVEAASKSMEAANKELQRQLAEMVKEKETLEKKTEAAEAEATAAREEKEEIKASLDIRSKEPAAGSPKAPRGEEVAGSMRDARKIKDLERQLARSNEMMAQLQKRSMDGDSTSKGLAEESNKWRKRAEGAEAELEELREIVKENETEISELREEALRKFEEVQEEQDEQPVEKVAELPLEPIVQQPAVEEVREAVSDPGITTRIAELEEENQKLTLVLVELREKMGEMATRLEQGGVSGGVVEGVLEDVGLANFAGRGRVRRATRNVFQRLYEDALRRLRRLGELRDRVRTLQEQEFLAIYYSRVGYRTFTGYEPGWIRKYRRKLMVGTARELEGSVMGRSVTAGSTESEKVERRTPVGGGGGPAGLSSGTGVTRKERSGGGRNLEVGVTRLPSTGLKTTFHKLDRGRVLGYASSPQLPLPSHNVGGFHSDVPSQRAPQRAAPLATPGRASVAAAQQRLYDVSTTKDFGRLMRVCRVCRLEYNSAEEKWFREFHLGRRLFGKRTSRVIQPPEGLTLKDLSIISSRLPLAFNTDRPPAIADVTFTDEGRVVRCTRVGGDRCVVADAPLPTPLQPQLRDGAVIVSPVSYYEVSIRPAEHPRWTNANVKQCVSVGVCLRSWKQRPRGQQAGWCKYSWGLHGDDGNLFHGSGMHHSVEAFSRPFGAGDTIGCGVNYQNNTIFYTLNGQMLGEAFPLHGPPFRRRLIPMIGLDTEWSVKINLGREEFMYHGLPPYSPTTLAKLADYAIAQGWIRTAPPARGDGKIAIRGSILRRLMAATGEGDRAVASTLQPLTSQFSSDGNESESWSDIIEIHDDLFEDEVFTSADPVDDSDFSAAGWVPDFGELNGGVDAFGIEEAGEVPDPGVEDFDEPFVDAVPIDADLDDFELIPNPQWDDLDMVYGEEEVIEDPFMVDQSDSDYYDMVQPFGDGSGMGNGPRALPADSD</sequence>
<accession>A0A7J6LY75</accession>
<dbReference type="EMBL" id="JABAHT010000123">
    <property type="protein sequence ID" value="KAF4664175.1"/>
    <property type="molecule type" value="Genomic_DNA"/>
</dbReference>
<feature type="region of interest" description="Disordered" evidence="2">
    <location>
        <begin position="1"/>
        <end position="29"/>
    </location>
</feature>
<feature type="compositionally biased region" description="Polar residues" evidence="2">
    <location>
        <begin position="1"/>
        <end position="17"/>
    </location>
</feature>
<feature type="region of interest" description="Disordered" evidence="2">
    <location>
        <begin position="507"/>
        <end position="537"/>
    </location>
</feature>
<evidence type="ECO:0000313" key="5">
    <source>
        <dbReference type="Proteomes" id="UP000570595"/>
    </source>
</evidence>
<feature type="region of interest" description="Disordered" evidence="2">
    <location>
        <begin position="701"/>
        <end position="751"/>
    </location>
</feature>
<feature type="compositionally biased region" description="Low complexity" evidence="2">
    <location>
        <begin position="518"/>
        <end position="533"/>
    </location>
</feature>
<feature type="compositionally biased region" description="Basic and acidic residues" evidence="2">
    <location>
        <begin position="713"/>
        <end position="731"/>
    </location>
</feature>
<evidence type="ECO:0000259" key="3">
    <source>
        <dbReference type="PROSITE" id="PS50188"/>
    </source>
</evidence>
<keyword evidence="1" id="KW-0175">Coiled coil</keyword>
<dbReference type="InterPro" id="IPR050618">
    <property type="entry name" value="Ubq-SigPath_Reg"/>
</dbReference>
<dbReference type="InterPro" id="IPR013320">
    <property type="entry name" value="ConA-like_dom_sf"/>
</dbReference>
<dbReference type="PANTHER" id="PTHR12864">
    <property type="entry name" value="RAN BINDING PROTEIN 9-RELATED"/>
    <property type="match status" value="1"/>
</dbReference>
<dbReference type="PROSITE" id="PS50188">
    <property type="entry name" value="B302_SPRY"/>
    <property type="match status" value="1"/>
</dbReference>
<feature type="region of interest" description="Disordered" evidence="2">
    <location>
        <begin position="191"/>
        <end position="343"/>
    </location>
</feature>
<evidence type="ECO:0000256" key="1">
    <source>
        <dbReference type="SAM" id="Coils"/>
    </source>
</evidence>
<feature type="coiled-coil region" evidence="1">
    <location>
        <begin position="466"/>
        <end position="507"/>
    </location>
</feature>
<dbReference type="InterPro" id="IPR001870">
    <property type="entry name" value="B30.2/SPRY"/>
</dbReference>
<gene>
    <name evidence="4" type="primary">SSH4</name>
    <name evidence="4" type="ORF">FOZ61_001048</name>
</gene>
<dbReference type="Pfam" id="PF00622">
    <property type="entry name" value="SPRY"/>
    <property type="match status" value="1"/>
</dbReference>
<dbReference type="OrthoDB" id="427359at2759"/>
<feature type="compositionally biased region" description="Basic and acidic residues" evidence="2">
    <location>
        <begin position="740"/>
        <end position="751"/>
    </location>
</feature>
<feature type="region of interest" description="Disordered" evidence="2">
    <location>
        <begin position="1010"/>
        <end position="1058"/>
    </location>
</feature>
<evidence type="ECO:0000256" key="2">
    <source>
        <dbReference type="SAM" id="MobiDB-lite"/>
    </source>
</evidence>
<protein>
    <submittedName>
        <fullName evidence="4">Rsp5p-dependent ubiquitination, sorting of cargo proteins at the multivesicular body</fullName>
    </submittedName>
</protein>
<evidence type="ECO:0000313" key="4">
    <source>
        <dbReference type="EMBL" id="KAF4664175.1"/>
    </source>
</evidence>
<feature type="region of interest" description="Disordered" evidence="2">
    <location>
        <begin position="1590"/>
        <end position="1610"/>
    </location>
</feature>
<dbReference type="InterPro" id="IPR044736">
    <property type="entry name" value="Gid1/RanBPM/SPLA_SPRY"/>
</dbReference>
<dbReference type="InterPro" id="IPR003877">
    <property type="entry name" value="SPRY_dom"/>
</dbReference>
<dbReference type="InterPro" id="IPR043136">
    <property type="entry name" value="B30.2/SPRY_sf"/>
</dbReference>
<feature type="region of interest" description="Disordered" evidence="2">
    <location>
        <begin position="773"/>
        <end position="794"/>
    </location>
</feature>
<dbReference type="SMART" id="SM00449">
    <property type="entry name" value="SPRY"/>
    <property type="match status" value="1"/>
</dbReference>
<dbReference type="Proteomes" id="UP000570595">
    <property type="component" value="Unassembled WGS sequence"/>
</dbReference>
<comment type="caution">
    <text evidence="4">The sequence shown here is derived from an EMBL/GenBank/DDBJ whole genome shotgun (WGS) entry which is preliminary data.</text>
</comment>
<feature type="coiled-coil region" evidence="1">
    <location>
        <begin position="544"/>
        <end position="614"/>
    </location>
</feature>
<feature type="domain" description="B30.2/SPRY" evidence="3">
    <location>
        <begin position="1180"/>
        <end position="1392"/>
    </location>
</feature>
<organism evidence="4 5">
    <name type="scientific">Perkinsus olseni</name>
    <name type="common">Perkinsus atlanticus</name>
    <dbReference type="NCBI Taxonomy" id="32597"/>
    <lineage>
        <taxon>Eukaryota</taxon>
        <taxon>Sar</taxon>
        <taxon>Alveolata</taxon>
        <taxon>Perkinsozoa</taxon>
        <taxon>Perkinsea</taxon>
        <taxon>Perkinsida</taxon>
        <taxon>Perkinsidae</taxon>
        <taxon>Perkinsus</taxon>
    </lineage>
</organism>
<reference evidence="4 5" key="1">
    <citation type="submission" date="2020-04" db="EMBL/GenBank/DDBJ databases">
        <title>Perkinsus olseni comparative genomics.</title>
        <authorList>
            <person name="Bogema D.R."/>
        </authorList>
    </citation>
    <scope>NUCLEOTIDE SEQUENCE [LARGE SCALE GENOMIC DNA]</scope>
    <source>
        <strain evidence="4">ATCC PRA-179</strain>
    </source>
</reference>
<dbReference type="Gene3D" id="2.60.120.920">
    <property type="match status" value="1"/>
</dbReference>
<name>A0A7J6LY75_PEROL</name>
<dbReference type="SUPFAM" id="SSF49899">
    <property type="entry name" value="Concanavalin A-like lectins/glucanases"/>
    <property type="match status" value="1"/>
</dbReference>